<dbReference type="InterPro" id="IPR036188">
    <property type="entry name" value="FAD/NAD-bd_sf"/>
</dbReference>
<comment type="caution">
    <text evidence="5">The sequence shown here is derived from an EMBL/GenBank/DDBJ whole genome shotgun (WGS) entry which is preliminary data.</text>
</comment>
<sequence>MDSSEHLISEYEHKIVNDVSQLINFCYEVIQSFVIWLFSPPHEGKAAERDNGIRIAVIGAGITGLSAAAHCRGHGAEVTLFEARGRENLGGIWSRVNSTSSLQVYSLMYRFHPTVRWHRRYPHKDRILEEVNKLWRRYGLEKCTHFDTPVTSVTLQKRKWIINNDAGRYGYFDGVIPAIGTCGEPKMPKLPGEESFTGTICHSSQMDDVDVTDKVVMVVGGGASAIEVVEHAVAKNAKEIVIVSRSQKWIIPRNVVVDILLSLNVFGEETSFSFIPEYALRWFFYRDLKDLAPQRKGFYTGTPMCNDQILEQIRTGRCRWLASDIIHVTQKGLLINHRSPKVPQHGPGTQTEVSADIMVMATGFQRPNPHFLPHEVFDEPFRPPAWYLQTFPTEHAEICAINSMYINALGTVANVHIGMYARLLMAFLLAPETKPTTAQMRRWVSMVGKLKHQAPQKAFDYFTYSELMLWFVSVVVLKPSLWPWAWFVFTGLSSVPNASPSQSKASG</sequence>
<evidence type="ECO:0000256" key="4">
    <source>
        <dbReference type="ARBA" id="ARBA00023002"/>
    </source>
</evidence>
<evidence type="ECO:0000313" key="6">
    <source>
        <dbReference type="Proteomes" id="UP001345827"/>
    </source>
</evidence>
<gene>
    <name evidence="5" type="ORF">LTR25_008185</name>
</gene>
<name>A0AAV9Q143_9PEZI</name>
<evidence type="ECO:0008006" key="7">
    <source>
        <dbReference type="Google" id="ProtNLM"/>
    </source>
</evidence>
<dbReference type="GO" id="GO:0050661">
    <property type="term" value="F:NADP binding"/>
    <property type="evidence" value="ECO:0007669"/>
    <property type="project" value="InterPro"/>
</dbReference>
<proteinExistence type="inferred from homology"/>
<evidence type="ECO:0000256" key="2">
    <source>
        <dbReference type="ARBA" id="ARBA00022630"/>
    </source>
</evidence>
<dbReference type="SUPFAM" id="SSF51735">
    <property type="entry name" value="NAD(P)-binding Rossmann-fold domains"/>
    <property type="match status" value="1"/>
</dbReference>
<evidence type="ECO:0000313" key="5">
    <source>
        <dbReference type="EMBL" id="KAK5531855.1"/>
    </source>
</evidence>
<dbReference type="PANTHER" id="PTHR23023">
    <property type="entry name" value="DIMETHYLANILINE MONOOXYGENASE"/>
    <property type="match status" value="1"/>
</dbReference>
<dbReference type="InterPro" id="IPR036291">
    <property type="entry name" value="NAD(P)-bd_dom_sf"/>
</dbReference>
<dbReference type="GO" id="GO:0004499">
    <property type="term" value="F:N,N-dimethylaniline monooxygenase activity"/>
    <property type="evidence" value="ECO:0007669"/>
    <property type="project" value="InterPro"/>
</dbReference>
<evidence type="ECO:0000256" key="1">
    <source>
        <dbReference type="ARBA" id="ARBA00009183"/>
    </source>
</evidence>
<accession>A0AAV9Q143</accession>
<keyword evidence="6" id="KW-1185">Reference proteome</keyword>
<keyword evidence="2" id="KW-0285">Flavoprotein</keyword>
<dbReference type="Pfam" id="PF00743">
    <property type="entry name" value="FMO-like"/>
    <property type="match status" value="1"/>
</dbReference>
<comment type="similarity">
    <text evidence="1">Belongs to the FMO family.</text>
</comment>
<dbReference type="InterPro" id="IPR020946">
    <property type="entry name" value="Flavin_mOase-like"/>
</dbReference>
<dbReference type="GO" id="GO:0050660">
    <property type="term" value="F:flavin adenine dinucleotide binding"/>
    <property type="evidence" value="ECO:0007669"/>
    <property type="project" value="InterPro"/>
</dbReference>
<dbReference type="EMBL" id="JAXLQG010000016">
    <property type="protein sequence ID" value="KAK5531855.1"/>
    <property type="molecule type" value="Genomic_DNA"/>
</dbReference>
<organism evidence="5 6">
    <name type="scientific">Vermiconidia calcicola</name>
    <dbReference type="NCBI Taxonomy" id="1690605"/>
    <lineage>
        <taxon>Eukaryota</taxon>
        <taxon>Fungi</taxon>
        <taxon>Dikarya</taxon>
        <taxon>Ascomycota</taxon>
        <taxon>Pezizomycotina</taxon>
        <taxon>Dothideomycetes</taxon>
        <taxon>Dothideomycetidae</taxon>
        <taxon>Mycosphaerellales</taxon>
        <taxon>Extremaceae</taxon>
        <taxon>Vermiconidia</taxon>
    </lineage>
</organism>
<dbReference type="Proteomes" id="UP001345827">
    <property type="component" value="Unassembled WGS sequence"/>
</dbReference>
<keyword evidence="4" id="KW-0560">Oxidoreductase</keyword>
<keyword evidence="3" id="KW-0274">FAD</keyword>
<dbReference type="AlphaFoldDB" id="A0AAV9Q143"/>
<evidence type="ECO:0000256" key="3">
    <source>
        <dbReference type="ARBA" id="ARBA00022827"/>
    </source>
</evidence>
<dbReference type="SUPFAM" id="SSF51905">
    <property type="entry name" value="FAD/NAD(P)-binding domain"/>
    <property type="match status" value="1"/>
</dbReference>
<protein>
    <recommendedName>
        <fullName evidence="7">Flavin-containing monooxygenase</fullName>
    </recommendedName>
</protein>
<dbReference type="InterPro" id="IPR050346">
    <property type="entry name" value="FMO-like"/>
</dbReference>
<dbReference type="Gene3D" id="3.50.50.60">
    <property type="entry name" value="FAD/NAD(P)-binding domain"/>
    <property type="match status" value="1"/>
</dbReference>
<dbReference type="PRINTS" id="PR00419">
    <property type="entry name" value="ADXRDTASE"/>
</dbReference>
<reference evidence="5 6" key="1">
    <citation type="submission" date="2023-06" db="EMBL/GenBank/DDBJ databases">
        <title>Black Yeasts Isolated from many extreme environments.</title>
        <authorList>
            <person name="Coleine C."/>
            <person name="Stajich J.E."/>
            <person name="Selbmann L."/>
        </authorList>
    </citation>
    <scope>NUCLEOTIDE SEQUENCE [LARGE SCALE GENOMIC DNA]</scope>
    <source>
        <strain evidence="5 6">CCFEE 5887</strain>
    </source>
</reference>